<evidence type="ECO:0000313" key="3">
    <source>
        <dbReference type="EMBL" id="CAI8004707.1"/>
    </source>
</evidence>
<dbReference type="NCBIfam" id="TIGR00641">
    <property type="entry name" value="acid_CoA_mut_N"/>
    <property type="match status" value="1"/>
</dbReference>
<comment type="caution">
    <text evidence="3">The sequence shown here is derived from an EMBL/GenBank/DDBJ whole genome shotgun (WGS) entry which is preliminary data.</text>
</comment>
<gene>
    <name evidence="3" type="ORF">GBAR_LOCUS3984</name>
</gene>
<feature type="non-terminal residue" evidence="3">
    <location>
        <position position="1"/>
    </location>
</feature>
<keyword evidence="1" id="KW-0413">Isomerase</keyword>
<evidence type="ECO:0000259" key="2">
    <source>
        <dbReference type="Pfam" id="PF01642"/>
    </source>
</evidence>
<accession>A0AA35R6Y9</accession>
<dbReference type="EMBL" id="CASHTH010000569">
    <property type="protein sequence ID" value="CAI8004707.1"/>
    <property type="molecule type" value="Genomic_DNA"/>
</dbReference>
<dbReference type="InterPro" id="IPR006099">
    <property type="entry name" value="MeMalonylCoA_mutase_a/b_cat"/>
</dbReference>
<dbReference type="CDD" id="cd03680">
    <property type="entry name" value="MM_CoA_mutase_ICM_like"/>
    <property type="match status" value="1"/>
</dbReference>
<dbReference type="PANTHER" id="PTHR48101:SF1">
    <property type="entry name" value="METHYLMALONYL-COA MUTASE, LARGE SUBUNIT"/>
    <property type="match status" value="1"/>
</dbReference>
<reference evidence="3" key="1">
    <citation type="submission" date="2023-03" db="EMBL/GenBank/DDBJ databases">
        <authorList>
            <person name="Steffen K."/>
            <person name="Cardenas P."/>
        </authorList>
    </citation>
    <scope>NUCLEOTIDE SEQUENCE</scope>
</reference>
<proteinExistence type="predicted"/>
<organism evidence="3 4">
    <name type="scientific">Geodia barretti</name>
    <name type="common">Barrett's horny sponge</name>
    <dbReference type="NCBI Taxonomy" id="519541"/>
    <lineage>
        <taxon>Eukaryota</taxon>
        <taxon>Metazoa</taxon>
        <taxon>Porifera</taxon>
        <taxon>Demospongiae</taxon>
        <taxon>Heteroscleromorpha</taxon>
        <taxon>Tetractinellida</taxon>
        <taxon>Astrophorina</taxon>
        <taxon>Geodiidae</taxon>
        <taxon>Geodia</taxon>
    </lineage>
</organism>
<dbReference type="GO" id="GO:0004494">
    <property type="term" value="F:methylmalonyl-CoA mutase activity"/>
    <property type="evidence" value="ECO:0007669"/>
    <property type="project" value="InterPro"/>
</dbReference>
<dbReference type="AlphaFoldDB" id="A0AA35R6Y9"/>
<evidence type="ECO:0000256" key="1">
    <source>
        <dbReference type="ARBA" id="ARBA00023235"/>
    </source>
</evidence>
<dbReference type="PANTHER" id="PTHR48101">
    <property type="entry name" value="METHYLMALONYL-COA MUTASE, MITOCHONDRIAL-RELATED"/>
    <property type="match status" value="1"/>
</dbReference>
<dbReference type="GO" id="GO:0031419">
    <property type="term" value="F:cobalamin binding"/>
    <property type="evidence" value="ECO:0007669"/>
    <property type="project" value="InterPro"/>
</dbReference>
<name>A0AA35R6Y9_GEOBA</name>
<dbReference type="InterPro" id="IPR016176">
    <property type="entry name" value="Cbl-dep_enz_cat"/>
</dbReference>
<dbReference type="Proteomes" id="UP001174909">
    <property type="component" value="Unassembled WGS sequence"/>
</dbReference>
<protein>
    <submittedName>
        <fullName evidence="3">Methylmalonyl-CoA mutase</fullName>
    </submittedName>
</protein>
<dbReference type="Pfam" id="PF01642">
    <property type="entry name" value="MM_CoA_mutase"/>
    <property type="match status" value="1"/>
</dbReference>
<dbReference type="InterPro" id="IPR006098">
    <property type="entry name" value="MMCoA_mutase_a_cat"/>
</dbReference>
<dbReference type="Gene3D" id="3.20.20.240">
    <property type="entry name" value="Methylmalonyl-CoA mutase"/>
    <property type="match status" value="1"/>
</dbReference>
<dbReference type="SUPFAM" id="SSF51703">
    <property type="entry name" value="Cobalamin (vitamin B12)-dependent enzymes"/>
    <property type="match status" value="1"/>
</dbReference>
<keyword evidence="4" id="KW-1185">Reference proteome</keyword>
<feature type="domain" description="Methylmalonyl-CoA mutase alpha/beta chain catalytic" evidence="2">
    <location>
        <begin position="18"/>
        <end position="533"/>
    </location>
</feature>
<sequence length="540" mass="60886">QLWREKNSARQERKSSFKTLSQIPVKTVYTPENLETTDYLEDVGLPGEFPYLRGVHAGGYRDRLWTMRMFAGFGLPQETNQRFRFLLDNGQTGLSVAFDMPTLYGYDTDDPRAAGEFGKCGVAVSSLADMEALFDGIPLGQVTTSMTINSPAAIIWAMYIAVAEKQGVPLEQIGGTLQNDILKEYLAQNEYIFPPEPSLRLVVDTVEFATRYMPRWNPISISGYHIREAGSNAVQELAFTLADGFEYVRRCVDRGIAVDDFAPRLSFFFNAHNDFFEEVAKYRAARRIWAREMRDTFGAQNPRSCWLRFHAQTSGASLTAQQPENNVVRVGLQALAAVMGGCQSLHTNGKDEAWALPSEQAALQALRTQQIIAYETGVTDTVDPLGGSYYLESLTNEVEQGAYNYFRRIEDVGGVVPALESGFFQREIADAAYIYQREEDRKERITVGVNDFITDEEMSIPLLRVDREGESRQIENLNNVRRTRDNREVARRLKELEAAARGEENLMPPLLDAVKAYATLGEMMGVFREVFGEYQPGWGF</sequence>
<evidence type="ECO:0000313" key="4">
    <source>
        <dbReference type="Proteomes" id="UP001174909"/>
    </source>
</evidence>